<dbReference type="EMBL" id="HG735626">
    <property type="protein sequence ID" value="CDJ36199.1"/>
    <property type="molecule type" value="Genomic_DNA"/>
</dbReference>
<dbReference type="Proteomes" id="UP000030744">
    <property type="component" value="Unassembled WGS sequence"/>
</dbReference>
<accession>U6KE24</accession>
<dbReference type="GeneID" id="60403786"/>
<evidence type="ECO:0000313" key="4">
    <source>
        <dbReference type="Proteomes" id="UP000030744"/>
    </source>
</evidence>
<name>U6KE24_9EIME</name>
<organism evidence="3 4">
    <name type="scientific">Eimeria mitis</name>
    <dbReference type="NCBI Taxonomy" id="44415"/>
    <lineage>
        <taxon>Eukaryota</taxon>
        <taxon>Sar</taxon>
        <taxon>Alveolata</taxon>
        <taxon>Apicomplexa</taxon>
        <taxon>Conoidasida</taxon>
        <taxon>Coccidia</taxon>
        <taxon>Eucoccidiorida</taxon>
        <taxon>Eimeriorina</taxon>
        <taxon>Eimeriidae</taxon>
        <taxon>Eimeria</taxon>
    </lineage>
</organism>
<dbReference type="OrthoDB" id="346156at2759"/>
<dbReference type="AlphaFoldDB" id="U6KE24"/>
<dbReference type="VEuPathDB" id="ToxoDB:EMH_0010190"/>
<proteinExistence type="predicted"/>
<dbReference type="RefSeq" id="XP_037878488.1">
    <property type="nucleotide sequence ID" value="XM_038022634.1"/>
</dbReference>
<sequence length="953" mass="104664">MCYKSAARESLGLRVDSVPSWTRDLEYTTARKAVPFYPESENPVVEVEPVQESFTGVHTAEVGEMLCSCVPVTLTTYLALQNELFRVEKPGTSERLPGDRVVSGLAVDKAGRQYQAHGPAPAHRPVPGVAPLCETYSNPAMSLEGHECNVARVTAFVRLGDASAAGIIFRSRGQTDYFAATLDTDRRDDPGEGAPLEMLVDGRAVLSYQAPFKGSTSGGMSLGRFSSSASAESLQTNELSTYKSKGRELAQAMLSEIEDLLRGFDADLKKLHNKSRYASKRSEGRSWSDVVLQSTDSNVSSSAGASQLPSRSRLSFGIRDQPLLRRSTTAVQSICEEEDGEDAAFMALIRNIYKMVSTEIAPKLHGVTQEVTELRKNNDLLSEKVEQQRIRNDQLLEEFEDLQTELRAKDEQLREQRRVSKNLNIYQGENASLKVKLDSLRVRVEKLGGSSPPQQVVREVQAAVDAPCQRASSNDWLKKENENLQREVARWRAETSEKDILINELKDVIKNFTVPETPRSPMQRKLSAARPEALLSAAMGASRAVSEAGSLDSQVGTALTLETPRGRIRSSLFERLSPLAAVRRSPSATTLAQDLRISPPVTTESSKDIATGITYKGRISRRSGFPSAPPRAASTGVDSADTAAGFGGLRAAPSEEVGQLLEVTSEAMERALLEVEDIRASRIKQAGVWEDRNTHMKQRLLEAEEKLRAATADVQALTSERNAALIEQREAQEKVEKLRKQLEASRSEAAELQAALEKTENEMQKGQKAAAVKELRLMEAVTVAEKQIAALRDMLAFRDGLIMSIARNTNDWLLKKHLQVNETVGESDVQTLGTTSGREELPLRRPWMGPVAANGKHEEVVVEEGCTLPFCGSRQLTQHHPDGSRGQKLRVVCRSKDDTCCSTLNCLSLWSNGATRTAQPLYSIQPLNAMEGGVVWPSRNSHLALKTAMNMGK</sequence>
<keyword evidence="1" id="KW-0175">Coiled coil</keyword>
<reference evidence="3" key="1">
    <citation type="submission" date="2013-10" db="EMBL/GenBank/DDBJ databases">
        <title>Genomic analysis of the causative agents of coccidiosis in chickens.</title>
        <authorList>
            <person name="Reid A.J."/>
            <person name="Blake D."/>
            <person name="Billington K."/>
            <person name="Browne H."/>
            <person name="Dunn M."/>
            <person name="Hung S."/>
            <person name="Kawahara F."/>
            <person name="Miranda-Saavedra D."/>
            <person name="Mourier T."/>
            <person name="Nagra H."/>
            <person name="Otto T.D."/>
            <person name="Rawlings N."/>
            <person name="Sanchez A."/>
            <person name="Sanders M."/>
            <person name="Subramaniam C."/>
            <person name="Tay Y."/>
            <person name="Dear P."/>
            <person name="Doerig C."/>
            <person name="Gruber A."/>
            <person name="Parkinson J."/>
            <person name="Shirley M."/>
            <person name="Wan K.L."/>
            <person name="Berriman M."/>
            <person name="Tomley F."/>
            <person name="Pain A."/>
        </authorList>
    </citation>
    <scope>NUCLEOTIDE SEQUENCE [LARGE SCALE GENOMIC DNA]</scope>
    <source>
        <strain evidence="3">Houghton</strain>
    </source>
</reference>
<gene>
    <name evidence="3" type="ORF">EMH_0010190</name>
</gene>
<evidence type="ECO:0000313" key="3">
    <source>
        <dbReference type="EMBL" id="CDJ36199.1"/>
    </source>
</evidence>
<reference evidence="3" key="2">
    <citation type="submission" date="2013-10" db="EMBL/GenBank/DDBJ databases">
        <authorList>
            <person name="Aslett M."/>
        </authorList>
    </citation>
    <scope>NUCLEOTIDE SEQUENCE [LARGE SCALE GENOMIC DNA]</scope>
    <source>
        <strain evidence="3">Houghton</strain>
    </source>
</reference>
<dbReference type="PANTHER" id="PTHR43941:SF1">
    <property type="entry name" value="STRUCTURAL MAINTENANCE OF CHROMOSOMES PROTEIN 2"/>
    <property type="match status" value="1"/>
</dbReference>
<dbReference type="GO" id="GO:0003682">
    <property type="term" value="F:chromatin binding"/>
    <property type="evidence" value="ECO:0007669"/>
    <property type="project" value="TreeGrafter"/>
</dbReference>
<dbReference type="GO" id="GO:0000793">
    <property type="term" value="C:condensed chromosome"/>
    <property type="evidence" value="ECO:0007669"/>
    <property type="project" value="TreeGrafter"/>
</dbReference>
<feature type="coiled-coil region" evidence="1">
    <location>
        <begin position="693"/>
        <end position="776"/>
    </location>
</feature>
<feature type="region of interest" description="Disordered" evidence="2">
    <location>
        <begin position="619"/>
        <end position="639"/>
    </location>
</feature>
<evidence type="ECO:0000256" key="2">
    <source>
        <dbReference type="SAM" id="MobiDB-lite"/>
    </source>
</evidence>
<dbReference type="GO" id="GO:0000785">
    <property type="term" value="C:chromatin"/>
    <property type="evidence" value="ECO:0007669"/>
    <property type="project" value="TreeGrafter"/>
</dbReference>
<dbReference type="GO" id="GO:0007076">
    <property type="term" value="P:mitotic chromosome condensation"/>
    <property type="evidence" value="ECO:0007669"/>
    <property type="project" value="TreeGrafter"/>
</dbReference>
<feature type="coiled-coil region" evidence="1">
    <location>
        <begin position="364"/>
        <end position="419"/>
    </location>
</feature>
<keyword evidence="4" id="KW-1185">Reference proteome</keyword>
<dbReference type="PANTHER" id="PTHR43941">
    <property type="entry name" value="STRUCTURAL MAINTENANCE OF CHROMOSOMES PROTEIN 2"/>
    <property type="match status" value="1"/>
</dbReference>
<dbReference type="GO" id="GO:0000796">
    <property type="term" value="C:condensin complex"/>
    <property type="evidence" value="ECO:0007669"/>
    <property type="project" value="TreeGrafter"/>
</dbReference>
<protein>
    <submittedName>
        <fullName evidence="3">Uncharacterized protein</fullName>
    </submittedName>
</protein>
<evidence type="ECO:0000256" key="1">
    <source>
        <dbReference type="SAM" id="Coils"/>
    </source>
</evidence>